<evidence type="ECO:0000256" key="7">
    <source>
        <dbReference type="ARBA" id="ARBA00047848"/>
    </source>
</evidence>
<feature type="chain" id="PRO_5004198684" description="prephenate dehydratase" evidence="8">
    <location>
        <begin position="25"/>
        <end position="246"/>
    </location>
</feature>
<accession>Q1Z986</accession>
<dbReference type="EC" id="4.2.1.51" evidence="2"/>
<name>Q1Z986_9GAMM</name>
<dbReference type="EMBL" id="AAPH01000002">
    <property type="protein sequence ID" value="EAS44872.1"/>
    <property type="molecule type" value="Genomic_DNA"/>
</dbReference>
<feature type="signal peptide" evidence="8">
    <location>
        <begin position="1"/>
        <end position="24"/>
    </location>
</feature>
<sequence length="246" mass="27123">MKTRSISYVGIITLTSCLSFSVIAETTSQVYVQASEGSFNNAAINQLYTKINQQRPNYVFSGTPLQTFTAAETHSAFAFTALENSTIKGNLVQATLKAIQEYKVTEVKAAIRTPIEMCLLRSKTDVSAKQVLIQIASHPAALKQIDKWKSQYNALEELSIPKGTAEAARMVATGELLSGTGAIGACMLEDLYPQLVVTEKSIQDNKDNRTLFALMKLTKRDLPISEKRANKELREVILKSEKLNID</sequence>
<dbReference type="OrthoDB" id="8445094at2"/>
<evidence type="ECO:0000256" key="1">
    <source>
        <dbReference type="ARBA" id="ARBA00004741"/>
    </source>
</evidence>
<proteinExistence type="predicted"/>
<dbReference type="RefSeq" id="WP_006231985.1">
    <property type="nucleotide sequence ID" value="NZ_CH724135.1"/>
</dbReference>
<dbReference type="Pfam" id="PF00800">
    <property type="entry name" value="PDT"/>
    <property type="match status" value="1"/>
</dbReference>
<dbReference type="InterPro" id="IPR001086">
    <property type="entry name" value="Preph_deHydtase"/>
</dbReference>
<comment type="caution">
    <text evidence="10">The sequence shown here is derived from an EMBL/GenBank/DDBJ whole genome shotgun (WGS) entry which is preliminary data.</text>
</comment>
<comment type="pathway">
    <text evidence="1">Amino-acid biosynthesis; L-phenylalanine biosynthesis; phenylpyruvate from prephenate: step 1/1.</text>
</comment>
<evidence type="ECO:0000259" key="9">
    <source>
        <dbReference type="PROSITE" id="PS51171"/>
    </source>
</evidence>
<feature type="domain" description="Prephenate dehydratase" evidence="9">
    <location>
        <begin position="29"/>
        <end position="217"/>
    </location>
</feature>
<dbReference type="UniPathway" id="UPA00121">
    <property type="reaction ID" value="UER00345"/>
</dbReference>
<evidence type="ECO:0000256" key="3">
    <source>
        <dbReference type="ARBA" id="ARBA00022605"/>
    </source>
</evidence>
<dbReference type="PANTHER" id="PTHR21022">
    <property type="entry name" value="PREPHENATE DEHYDRATASE P PROTEIN"/>
    <property type="match status" value="1"/>
</dbReference>
<dbReference type="AlphaFoldDB" id="Q1Z986"/>
<dbReference type="GO" id="GO:0004664">
    <property type="term" value="F:prephenate dehydratase activity"/>
    <property type="evidence" value="ECO:0007669"/>
    <property type="project" value="UniProtKB-EC"/>
</dbReference>
<evidence type="ECO:0000256" key="4">
    <source>
        <dbReference type="ARBA" id="ARBA00023141"/>
    </source>
</evidence>
<dbReference type="HOGENOM" id="CLU_1142222_0_0_6"/>
<keyword evidence="4" id="KW-0057">Aromatic amino acid biosynthesis</keyword>
<evidence type="ECO:0000256" key="5">
    <source>
        <dbReference type="ARBA" id="ARBA00023222"/>
    </source>
</evidence>
<gene>
    <name evidence="10" type="ORF">P3TCK_20350</name>
</gene>
<dbReference type="PANTHER" id="PTHR21022:SF19">
    <property type="entry name" value="PREPHENATE DEHYDRATASE-RELATED"/>
    <property type="match status" value="1"/>
</dbReference>
<dbReference type="Proteomes" id="UP000003789">
    <property type="component" value="Unassembled WGS sequence"/>
</dbReference>
<keyword evidence="6" id="KW-0456">Lyase</keyword>
<protein>
    <recommendedName>
        <fullName evidence="2">prephenate dehydratase</fullName>
        <ecNumber evidence="2">4.2.1.51</ecNumber>
    </recommendedName>
</protein>
<evidence type="ECO:0000256" key="8">
    <source>
        <dbReference type="SAM" id="SignalP"/>
    </source>
</evidence>
<dbReference type="GO" id="GO:0005737">
    <property type="term" value="C:cytoplasm"/>
    <property type="evidence" value="ECO:0007669"/>
    <property type="project" value="TreeGrafter"/>
</dbReference>
<evidence type="ECO:0000313" key="11">
    <source>
        <dbReference type="Proteomes" id="UP000003789"/>
    </source>
</evidence>
<dbReference type="GO" id="GO:0009094">
    <property type="term" value="P:L-phenylalanine biosynthetic process"/>
    <property type="evidence" value="ECO:0007669"/>
    <property type="project" value="UniProtKB-UniPathway"/>
</dbReference>
<keyword evidence="5" id="KW-0584">Phenylalanine biosynthesis</keyword>
<evidence type="ECO:0000256" key="2">
    <source>
        <dbReference type="ARBA" id="ARBA00013147"/>
    </source>
</evidence>
<dbReference type="Gene3D" id="3.40.190.10">
    <property type="entry name" value="Periplasmic binding protein-like II"/>
    <property type="match status" value="2"/>
</dbReference>
<comment type="catalytic activity">
    <reaction evidence="7">
        <text>prephenate + H(+) = 3-phenylpyruvate + CO2 + H2O</text>
        <dbReference type="Rhea" id="RHEA:21648"/>
        <dbReference type="ChEBI" id="CHEBI:15377"/>
        <dbReference type="ChEBI" id="CHEBI:15378"/>
        <dbReference type="ChEBI" id="CHEBI:16526"/>
        <dbReference type="ChEBI" id="CHEBI:18005"/>
        <dbReference type="ChEBI" id="CHEBI:29934"/>
        <dbReference type="EC" id="4.2.1.51"/>
    </reaction>
</comment>
<organism evidence="10 11">
    <name type="scientific">Photobacterium profundum 3TCK</name>
    <dbReference type="NCBI Taxonomy" id="314280"/>
    <lineage>
        <taxon>Bacteria</taxon>
        <taxon>Pseudomonadati</taxon>
        <taxon>Pseudomonadota</taxon>
        <taxon>Gammaproteobacteria</taxon>
        <taxon>Vibrionales</taxon>
        <taxon>Vibrionaceae</taxon>
        <taxon>Photobacterium</taxon>
    </lineage>
</organism>
<dbReference type="PROSITE" id="PS51171">
    <property type="entry name" value="PREPHENATE_DEHYDR_3"/>
    <property type="match status" value="1"/>
</dbReference>
<dbReference type="PROSITE" id="PS51257">
    <property type="entry name" value="PROKAR_LIPOPROTEIN"/>
    <property type="match status" value="1"/>
</dbReference>
<evidence type="ECO:0000313" key="10">
    <source>
        <dbReference type="EMBL" id="EAS44872.1"/>
    </source>
</evidence>
<keyword evidence="8" id="KW-0732">Signal</keyword>
<dbReference type="SUPFAM" id="SSF53850">
    <property type="entry name" value="Periplasmic binding protein-like II"/>
    <property type="match status" value="1"/>
</dbReference>
<reference evidence="10 11" key="1">
    <citation type="submission" date="2006-03" db="EMBL/GenBank/DDBJ databases">
        <authorList>
            <person name="Bartlett D.H."/>
            <person name="Valle G."/>
            <person name="Lauro F.M."/>
            <person name="Vezzi A."/>
            <person name="Simonato F."/>
            <person name="Eloe E."/>
            <person name="Vitulo N."/>
            <person name="Stratton T.K."/>
            <person name="D'angelo M."/>
            <person name="Ferriera S."/>
            <person name="Johnson J."/>
            <person name="Kravitz S."/>
            <person name="Beeson K."/>
            <person name="Sutton G."/>
            <person name="Rogers Y."/>
            <person name="Friedman R."/>
            <person name="Frazier M."/>
            <person name="Venter J.C."/>
        </authorList>
    </citation>
    <scope>NUCLEOTIDE SEQUENCE [LARGE SCALE GENOMIC DNA]</scope>
    <source>
        <strain evidence="10 11">3TCK</strain>
    </source>
</reference>
<keyword evidence="3" id="KW-0028">Amino-acid biosynthesis</keyword>
<evidence type="ECO:0000256" key="6">
    <source>
        <dbReference type="ARBA" id="ARBA00023239"/>
    </source>
</evidence>